<dbReference type="Proteomes" id="UP001195769">
    <property type="component" value="Unassembled WGS sequence"/>
</dbReference>
<evidence type="ECO:0000313" key="2">
    <source>
        <dbReference type="EMBL" id="KAG1889595.1"/>
    </source>
</evidence>
<comment type="caution">
    <text evidence="2">The sequence shown here is derived from an EMBL/GenBank/DDBJ whole genome shotgun (WGS) entry which is preliminary data.</text>
</comment>
<dbReference type="RefSeq" id="XP_041217456.1">
    <property type="nucleotide sequence ID" value="XM_041377897.1"/>
</dbReference>
<dbReference type="AlphaFoldDB" id="A0AAD4DQ67"/>
<dbReference type="EMBL" id="JABBWK010000158">
    <property type="protein sequence ID" value="KAG1889595.1"/>
    <property type="molecule type" value="Genomic_DNA"/>
</dbReference>
<feature type="compositionally biased region" description="Basic and acidic residues" evidence="1">
    <location>
        <begin position="1"/>
        <end position="14"/>
    </location>
</feature>
<reference evidence="2" key="1">
    <citation type="journal article" date="2020" name="New Phytol.">
        <title>Comparative genomics reveals dynamic genome evolution in host specialist ectomycorrhizal fungi.</title>
        <authorList>
            <person name="Lofgren L.A."/>
            <person name="Nguyen N.H."/>
            <person name="Vilgalys R."/>
            <person name="Ruytinx J."/>
            <person name="Liao H.L."/>
            <person name="Branco S."/>
            <person name="Kuo A."/>
            <person name="LaButti K."/>
            <person name="Lipzen A."/>
            <person name="Andreopoulos W."/>
            <person name="Pangilinan J."/>
            <person name="Riley R."/>
            <person name="Hundley H."/>
            <person name="Na H."/>
            <person name="Barry K."/>
            <person name="Grigoriev I.V."/>
            <person name="Stajich J.E."/>
            <person name="Kennedy P.G."/>
        </authorList>
    </citation>
    <scope>NUCLEOTIDE SEQUENCE</scope>
    <source>
        <strain evidence="2">FC203</strain>
    </source>
</reference>
<proteinExistence type="predicted"/>
<sequence length="111" mass="11995">MTDKAKAALEDKASSKKHKPDGGGDNINPLLPKKAKINVPAGSMTLANNTSTDKDRILSLSPTPLPVVSRHAIVHTEEEEALHEYIDLDNNEPANGDEVDDADEDPEDELN</sequence>
<name>A0AAD4DQ67_9AGAM</name>
<accession>A0AAD4DQ67</accession>
<dbReference type="GeneID" id="64672195"/>
<evidence type="ECO:0000256" key="1">
    <source>
        <dbReference type="SAM" id="MobiDB-lite"/>
    </source>
</evidence>
<keyword evidence="3" id="KW-1185">Reference proteome</keyword>
<protein>
    <submittedName>
        <fullName evidence="2">Uncharacterized protein</fullName>
    </submittedName>
</protein>
<organism evidence="2 3">
    <name type="scientific">Suillus fuscotomentosus</name>
    <dbReference type="NCBI Taxonomy" id="1912939"/>
    <lineage>
        <taxon>Eukaryota</taxon>
        <taxon>Fungi</taxon>
        <taxon>Dikarya</taxon>
        <taxon>Basidiomycota</taxon>
        <taxon>Agaricomycotina</taxon>
        <taxon>Agaricomycetes</taxon>
        <taxon>Agaricomycetidae</taxon>
        <taxon>Boletales</taxon>
        <taxon>Suillineae</taxon>
        <taxon>Suillaceae</taxon>
        <taxon>Suillus</taxon>
    </lineage>
</organism>
<gene>
    <name evidence="2" type="ORF">F5891DRAFT_987405</name>
</gene>
<feature type="region of interest" description="Disordered" evidence="1">
    <location>
        <begin position="1"/>
        <end position="32"/>
    </location>
</feature>
<evidence type="ECO:0000313" key="3">
    <source>
        <dbReference type="Proteomes" id="UP001195769"/>
    </source>
</evidence>
<feature type="region of interest" description="Disordered" evidence="1">
    <location>
        <begin position="85"/>
        <end position="111"/>
    </location>
</feature>